<feature type="signal peptide" evidence="2">
    <location>
        <begin position="1"/>
        <end position="34"/>
    </location>
</feature>
<name>A0A930YC82_9ACTN</name>
<feature type="chain" id="PRO_5039328323" description="Lipoprotein" evidence="2">
    <location>
        <begin position="35"/>
        <end position="183"/>
    </location>
</feature>
<evidence type="ECO:0000313" key="3">
    <source>
        <dbReference type="EMBL" id="MBF4762896.1"/>
    </source>
</evidence>
<dbReference type="AlphaFoldDB" id="A0A930YC82"/>
<dbReference type="PROSITE" id="PS51257">
    <property type="entry name" value="PROKAR_LIPOPROTEIN"/>
    <property type="match status" value="1"/>
</dbReference>
<dbReference type="Proteomes" id="UP000640489">
    <property type="component" value="Unassembled WGS sequence"/>
</dbReference>
<organism evidence="3 4">
    <name type="scientific">Nocardioides islandensis</name>
    <dbReference type="NCBI Taxonomy" id="433663"/>
    <lineage>
        <taxon>Bacteria</taxon>
        <taxon>Bacillati</taxon>
        <taxon>Actinomycetota</taxon>
        <taxon>Actinomycetes</taxon>
        <taxon>Propionibacteriales</taxon>
        <taxon>Nocardioidaceae</taxon>
        <taxon>Nocardioides</taxon>
    </lineage>
</organism>
<sequence>MRPTRHTAMTSRRAVRAPLAVIAALAAITLSACGGDAGDVATDPAADAPSTRATPSPSGPTEEPKPGSLPDFPYTDYSYTLQQRCFCAFVDQKYQVTVVGGEATEVRYATPGEGHEVGDEVPQARYLMLSIQDIIDRGNDSKAAQIEVDWPAGQLYPTSVFIDQDKMVADEEVTWVISDVQTA</sequence>
<dbReference type="Pfam" id="PF19671">
    <property type="entry name" value="DUF6174"/>
    <property type="match status" value="1"/>
</dbReference>
<protein>
    <recommendedName>
        <fullName evidence="5">Lipoprotein</fullName>
    </recommendedName>
</protein>
<dbReference type="EMBL" id="JADKPN010000002">
    <property type="protein sequence ID" value="MBF4762896.1"/>
    <property type="molecule type" value="Genomic_DNA"/>
</dbReference>
<reference evidence="3" key="1">
    <citation type="submission" date="2020-11" db="EMBL/GenBank/DDBJ databases">
        <title>Nocardioides sp. nov., isolated from Soil of Cynanchum wilfordii Hemsley rhizosphere.</title>
        <authorList>
            <person name="Lee J.-S."/>
            <person name="Suh M.K."/>
            <person name="Kim J.-S."/>
        </authorList>
    </citation>
    <scope>NUCLEOTIDE SEQUENCE</scope>
    <source>
        <strain evidence="3">KCTC 19275</strain>
    </source>
</reference>
<feature type="region of interest" description="Disordered" evidence="1">
    <location>
        <begin position="41"/>
        <end position="72"/>
    </location>
</feature>
<accession>A0A930YC82</accession>
<evidence type="ECO:0000256" key="1">
    <source>
        <dbReference type="SAM" id="MobiDB-lite"/>
    </source>
</evidence>
<dbReference type="RefSeq" id="WP_194706060.1">
    <property type="nucleotide sequence ID" value="NZ_JADKPN010000002.1"/>
</dbReference>
<keyword evidence="2" id="KW-0732">Signal</keyword>
<evidence type="ECO:0000256" key="2">
    <source>
        <dbReference type="SAM" id="SignalP"/>
    </source>
</evidence>
<evidence type="ECO:0008006" key="5">
    <source>
        <dbReference type="Google" id="ProtNLM"/>
    </source>
</evidence>
<gene>
    <name evidence="3" type="ORF">ISU07_07130</name>
</gene>
<comment type="caution">
    <text evidence="3">The sequence shown here is derived from an EMBL/GenBank/DDBJ whole genome shotgun (WGS) entry which is preliminary data.</text>
</comment>
<evidence type="ECO:0000313" key="4">
    <source>
        <dbReference type="Proteomes" id="UP000640489"/>
    </source>
</evidence>
<dbReference type="InterPro" id="IPR046172">
    <property type="entry name" value="DUF6174"/>
</dbReference>
<proteinExistence type="predicted"/>
<keyword evidence="4" id="KW-1185">Reference proteome</keyword>